<keyword evidence="4" id="KW-1185">Reference proteome</keyword>
<name>B9K7F2_THENN</name>
<organism evidence="3 4">
    <name type="scientific">Thermotoga neapolitana (strain ATCC 49049 / DSM 4359 / NBRC 107923 / NS-E)</name>
    <dbReference type="NCBI Taxonomy" id="309803"/>
    <lineage>
        <taxon>Bacteria</taxon>
        <taxon>Thermotogati</taxon>
        <taxon>Thermotogota</taxon>
        <taxon>Thermotogae</taxon>
        <taxon>Thermotogales</taxon>
        <taxon>Thermotogaceae</taxon>
        <taxon>Thermotoga</taxon>
    </lineage>
</organism>
<gene>
    <name evidence="3" type="ordered locus">CTN_0709</name>
</gene>
<reference evidence="3 4" key="1">
    <citation type="journal article" date="2009" name="Biosci. Biotechnol. Biochem.">
        <title>WeGAS: a web-based microbial genome annotation system.</title>
        <authorList>
            <person name="Lee D."/>
            <person name="Seo H."/>
            <person name="Park C."/>
            <person name="Park K."/>
        </authorList>
    </citation>
    <scope>NUCLEOTIDE SEQUENCE [LARGE SCALE GENOMIC DNA]</scope>
    <source>
        <strain evidence="4">ATCC 49049 / DSM 4359 / NBRC 107923 / NS-E</strain>
    </source>
</reference>
<sequence>MSNPKAITATIVFESSAVNRDENIANNIQSLKKLRREDGVYTFFSRASMRHHVFNALVRKHGWKPARVAKDGDVIQFDVLEESILTSEELDFFGYMRTFESASLSRKAPVGMTKAVSLEKWEGDMAFYANHDLVQRAREIGESADPNPFSKEEHLSLYKYSVVVDLENIGKEKVIINEKQCEKLNRLFGIDLKELKEKESIANDKGTISLESVGEKSYRILVTLNDPEKQKRLKQFFDIIINGFEIHSSTESWCVSPVFIVIATTRLPVTLFNPYIKLDDGKIDVDLVAKIAEENTNVIDYRIWGVPFILKGEVDKLCKGPKDLNDWVTGVIGGKENS</sequence>
<accession>B9K7F2</accession>
<dbReference type="InterPro" id="IPR013414">
    <property type="entry name" value="Cas7/Cst2/DevR_sub_I-B/Tneap"/>
</dbReference>
<evidence type="ECO:0000313" key="3">
    <source>
        <dbReference type="EMBL" id="ACM22885.1"/>
    </source>
</evidence>
<dbReference type="InterPro" id="IPR010154">
    <property type="entry name" value="CRISPR-assoc_Cas7/Cst2/DevR"/>
</dbReference>
<dbReference type="RefSeq" id="WP_015919204.1">
    <property type="nucleotide sequence ID" value="NC_011978.1"/>
</dbReference>
<dbReference type="HOGENOM" id="CLU_045381_0_0_0"/>
<dbReference type="EMBL" id="CP000916">
    <property type="protein sequence ID" value="ACM22885.1"/>
    <property type="molecule type" value="Genomic_DNA"/>
</dbReference>
<evidence type="ECO:0000256" key="1">
    <source>
        <dbReference type="ARBA" id="ARBA00023118"/>
    </source>
</evidence>
<evidence type="ECO:0000313" key="4">
    <source>
        <dbReference type="Proteomes" id="UP000000445"/>
    </source>
</evidence>
<dbReference type="STRING" id="309803.CTN_0709"/>
<dbReference type="eggNOG" id="COG1857">
    <property type="taxonomic scope" value="Bacteria"/>
</dbReference>
<dbReference type="NCBIfam" id="TIGR01875">
    <property type="entry name" value="cas_MJ0381"/>
    <property type="match status" value="1"/>
</dbReference>
<dbReference type="GO" id="GO:0051607">
    <property type="term" value="P:defense response to virus"/>
    <property type="evidence" value="ECO:0007669"/>
    <property type="project" value="UniProtKB-KW"/>
</dbReference>
<dbReference type="Proteomes" id="UP000000445">
    <property type="component" value="Chromosome"/>
</dbReference>
<proteinExistence type="predicted"/>
<dbReference type="Pfam" id="PF01905">
    <property type="entry name" value="DevR"/>
    <property type="match status" value="1"/>
</dbReference>
<protein>
    <submittedName>
        <fullName evidence="3">CRISPR-associated autoregulator, Cst2 family</fullName>
    </submittedName>
</protein>
<dbReference type="NCBIfam" id="TIGR02585">
    <property type="entry name" value="cas_Cst2_DevR"/>
    <property type="match status" value="1"/>
</dbReference>
<keyword evidence="1" id="KW-0051">Antiviral defense</keyword>
<dbReference type="AlphaFoldDB" id="B9K7F2"/>
<evidence type="ECO:0000256" key="2">
    <source>
        <dbReference type="ARBA" id="ARBA00025626"/>
    </source>
</evidence>
<dbReference type="CDD" id="cd09687">
    <property type="entry name" value="Cas7_I-C"/>
    <property type="match status" value="1"/>
</dbReference>
<dbReference type="KEGG" id="tna:CTN_0709"/>
<comment type="function">
    <text evidence="2">CRISPR (clustered regularly interspaced short palindromic repeat) is an adaptive immune system that provides protection against mobile genetic elements (viruses, transposable elements and conjugative plasmids). CRISPR clusters contain spacers, sequences complementary to antecedent mobile elements, and target invading nucleic acids. CRISPR clusters are transcribed and processed into CRISPR RNA (crRNA).</text>
</comment>